<reference evidence="1 2" key="1">
    <citation type="journal article" date="2015" name="Genome Biol.">
        <title>Comparative genomics of Steinernema reveals deeply conserved gene regulatory networks.</title>
        <authorList>
            <person name="Dillman A.R."/>
            <person name="Macchietto M."/>
            <person name="Porter C.F."/>
            <person name="Rogers A."/>
            <person name="Williams B."/>
            <person name="Antoshechkin I."/>
            <person name="Lee M.M."/>
            <person name="Goodwin Z."/>
            <person name="Lu X."/>
            <person name="Lewis E.E."/>
            <person name="Goodrich-Blair H."/>
            <person name="Stock S.P."/>
            <person name="Adams B.J."/>
            <person name="Sternberg P.W."/>
            <person name="Mortazavi A."/>
        </authorList>
    </citation>
    <scope>NUCLEOTIDE SEQUENCE [LARGE SCALE GENOMIC DNA]</scope>
    <source>
        <strain evidence="1 2">ALL</strain>
    </source>
</reference>
<evidence type="ECO:0000313" key="1">
    <source>
        <dbReference type="EMBL" id="TKR94257.1"/>
    </source>
</evidence>
<dbReference type="Proteomes" id="UP000298663">
    <property type="component" value="Unassembled WGS sequence"/>
</dbReference>
<sequence>MNIKCRRASLKPLKIQANLETCENAKWHRLGSEEPEGVPFATANSCAARESRIGFVPLVYLRGKDMRIQKRELVLEPGKQWGRQGFKHHIQIDKYWKLDLIDQRKCITV</sequence>
<name>A0A4U5PCV9_STECR</name>
<accession>A0A4U5PCV9</accession>
<protein>
    <submittedName>
        <fullName evidence="1">Uncharacterized protein</fullName>
    </submittedName>
</protein>
<comment type="caution">
    <text evidence="1">The sequence shown here is derived from an EMBL/GenBank/DDBJ whole genome shotgun (WGS) entry which is preliminary data.</text>
</comment>
<keyword evidence="2" id="KW-1185">Reference proteome</keyword>
<dbReference type="AlphaFoldDB" id="A0A4U5PCV9"/>
<organism evidence="1 2">
    <name type="scientific">Steinernema carpocapsae</name>
    <name type="common">Entomopathogenic nematode</name>
    <dbReference type="NCBI Taxonomy" id="34508"/>
    <lineage>
        <taxon>Eukaryota</taxon>
        <taxon>Metazoa</taxon>
        <taxon>Ecdysozoa</taxon>
        <taxon>Nematoda</taxon>
        <taxon>Chromadorea</taxon>
        <taxon>Rhabditida</taxon>
        <taxon>Tylenchina</taxon>
        <taxon>Panagrolaimomorpha</taxon>
        <taxon>Strongyloidoidea</taxon>
        <taxon>Steinernematidae</taxon>
        <taxon>Steinernema</taxon>
    </lineage>
</organism>
<evidence type="ECO:0000313" key="2">
    <source>
        <dbReference type="Proteomes" id="UP000298663"/>
    </source>
</evidence>
<dbReference type="EMBL" id="AZBU02000002">
    <property type="protein sequence ID" value="TKR94257.1"/>
    <property type="molecule type" value="Genomic_DNA"/>
</dbReference>
<reference evidence="1 2" key="2">
    <citation type="journal article" date="2019" name="G3 (Bethesda)">
        <title>Hybrid Assembly of the Genome of the Entomopathogenic Nematode Steinernema carpocapsae Identifies the X-Chromosome.</title>
        <authorList>
            <person name="Serra L."/>
            <person name="Macchietto M."/>
            <person name="Macias-Munoz A."/>
            <person name="McGill C.J."/>
            <person name="Rodriguez I.M."/>
            <person name="Rodriguez B."/>
            <person name="Murad R."/>
            <person name="Mortazavi A."/>
        </authorList>
    </citation>
    <scope>NUCLEOTIDE SEQUENCE [LARGE SCALE GENOMIC DNA]</scope>
    <source>
        <strain evidence="1 2">ALL</strain>
    </source>
</reference>
<gene>
    <name evidence="1" type="ORF">L596_008568</name>
</gene>
<proteinExistence type="predicted"/>